<evidence type="ECO:0000313" key="3">
    <source>
        <dbReference type="EMBL" id="MBE9215418.1"/>
    </source>
</evidence>
<dbReference type="GO" id="GO:0016627">
    <property type="term" value="F:oxidoreductase activity, acting on the CH-CH group of donors"/>
    <property type="evidence" value="ECO:0007669"/>
    <property type="project" value="TreeGrafter"/>
</dbReference>
<evidence type="ECO:0000259" key="2">
    <source>
        <dbReference type="Pfam" id="PF01243"/>
    </source>
</evidence>
<sequence>MSNMRTVVLGTVSNEGIPNVSYAPFVIDEAKNIYIFVSKLSVHTSNLQANGKASVMLIEDEAKSKQIFARKRVTYSCHGTVVEKNNPQWEHIANQFDQRFGNIIYIFRNLPDFDIFKFTPYEGLFVMDFGAAYQINADDLNHLVDITEQGESETEK</sequence>
<dbReference type="Gene3D" id="2.30.110.10">
    <property type="entry name" value="Electron Transport, Fmn-binding Protein, Chain A"/>
    <property type="match status" value="1"/>
</dbReference>
<name>A0A8J7F6D2_9CYAN</name>
<evidence type="ECO:0000313" key="4">
    <source>
        <dbReference type="Proteomes" id="UP000620559"/>
    </source>
</evidence>
<accession>A0A8J7F6D2</accession>
<gene>
    <name evidence="3" type="ORF">IQ247_22595</name>
</gene>
<dbReference type="GO" id="GO:0070967">
    <property type="term" value="F:coenzyme F420 binding"/>
    <property type="evidence" value="ECO:0007669"/>
    <property type="project" value="TreeGrafter"/>
</dbReference>
<dbReference type="SUPFAM" id="SSF50475">
    <property type="entry name" value="FMN-binding split barrel"/>
    <property type="match status" value="1"/>
</dbReference>
<dbReference type="InterPro" id="IPR052019">
    <property type="entry name" value="F420H2_bilvrd_red/Heme_oxyg"/>
</dbReference>
<dbReference type="GO" id="GO:0005829">
    <property type="term" value="C:cytosol"/>
    <property type="evidence" value="ECO:0007669"/>
    <property type="project" value="TreeGrafter"/>
</dbReference>
<dbReference type="EMBL" id="JADEWL010000099">
    <property type="protein sequence ID" value="MBE9215418.1"/>
    <property type="molecule type" value="Genomic_DNA"/>
</dbReference>
<dbReference type="PANTHER" id="PTHR35176">
    <property type="entry name" value="HEME OXYGENASE HI_0854-RELATED"/>
    <property type="match status" value="1"/>
</dbReference>
<keyword evidence="4" id="KW-1185">Reference proteome</keyword>
<protein>
    <submittedName>
        <fullName evidence="3">Pyridoxamine 5'-phosphate oxidase family protein</fullName>
    </submittedName>
</protein>
<keyword evidence="1" id="KW-0560">Oxidoreductase</keyword>
<dbReference type="PANTHER" id="PTHR35176:SF6">
    <property type="entry name" value="HEME OXYGENASE HI_0854-RELATED"/>
    <property type="match status" value="1"/>
</dbReference>
<feature type="domain" description="Pyridoxamine 5'-phosphate oxidase N-terminal" evidence="2">
    <location>
        <begin position="5"/>
        <end position="125"/>
    </location>
</feature>
<dbReference type="PIRSF" id="PIRSF004633">
    <property type="entry name" value="UCP_PLP_oxd"/>
    <property type="match status" value="1"/>
</dbReference>
<dbReference type="Pfam" id="PF01243">
    <property type="entry name" value="PNPOx_N"/>
    <property type="match status" value="1"/>
</dbReference>
<evidence type="ECO:0000256" key="1">
    <source>
        <dbReference type="ARBA" id="ARBA00023002"/>
    </source>
</evidence>
<comment type="caution">
    <text evidence="3">The sequence shown here is derived from an EMBL/GenBank/DDBJ whole genome shotgun (WGS) entry which is preliminary data.</text>
</comment>
<dbReference type="AlphaFoldDB" id="A0A8J7F6D2"/>
<dbReference type="InterPro" id="IPR014419">
    <property type="entry name" value="HutZ"/>
</dbReference>
<dbReference type="InterPro" id="IPR011576">
    <property type="entry name" value="Pyridox_Oxase_N"/>
</dbReference>
<dbReference type="Proteomes" id="UP000620559">
    <property type="component" value="Unassembled WGS sequence"/>
</dbReference>
<reference evidence="3" key="1">
    <citation type="submission" date="2020-10" db="EMBL/GenBank/DDBJ databases">
        <authorList>
            <person name="Castelo-Branco R."/>
            <person name="Eusebio N."/>
            <person name="Adriana R."/>
            <person name="Vieira A."/>
            <person name="Brugerolle De Fraissinette N."/>
            <person name="Rezende De Castro R."/>
            <person name="Schneider M.P."/>
            <person name="Vasconcelos V."/>
            <person name="Leao P.N."/>
        </authorList>
    </citation>
    <scope>NUCLEOTIDE SEQUENCE</scope>
    <source>
        <strain evidence="3">LEGE 06105</strain>
    </source>
</reference>
<dbReference type="InterPro" id="IPR012349">
    <property type="entry name" value="Split_barrel_FMN-bd"/>
</dbReference>
<organism evidence="3 4">
    <name type="scientific">Plectonema cf. radiosum LEGE 06105</name>
    <dbReference type="NCBI Taxonomy" id="945769"/>
    <lineage>
        <taxon>Bacteria</taxon>
        <taxon>Bacillati</taxon>
        <taxon>Cyanobacteriota</taxon>
        <taxon>Cyanophyceae</taxon>
        <taxon>Oscillatoriophycideae</taxon>
        <taxon>Oscillatoriales</taxon>
        <taxon>Microcoleaceae</taxon>
        <taxon>Plectonema</taxon>
    </lineage>
</organism>
<proteinExistence type="predicted"/>